<feature type="compositionally biased region" description="Low complexity" evidence="1">
    <location>
        <begin position="218"/>
        <end position="229"/>
    </location>
</feature>
<feature type="region of interest" description="Disordered" evidence="1">
    <location>
        <begin position="487"/>
        <end position="509"/>
    </location>
</feature>
<name>A0A6J4TWV4_9ACTN</name>
<feature type="compositionally biased region" description="Basic and acidic residues" evidence="1">
    <location>
        <begin position="43"/>
        <end position="52"/>
    </location>
</feature>
<feature type="compositionally biased region" description="Low complexity" evidence="1">
    <location>
        <begin position="366"/>
        <end position="394"/>
    </location>
</feature>
<dbReference type="AlphaFoldDB" id="A0A6J4TWV4"/>
<protein>
    <submittedName>
        <fullName evidence="2">Uncharacterized protein</fullName>
    </submittedName>
</protein>
<feature type="compositionally biased region" description="Basic residues" evidence="1">
    <location>
        <begin position="299"/>
        <end position="320"/>
    </location>
</feature>
<feature type="region of interest" description="Disordered" evidence="1">
    <location>
        <begin position="1"/>
        <end position="320"/>
    </location>
</feature>
<feature type="compositionally biased region" description="Low complexity" evidence="1">
    <location>
        <begin position="200"/>
        <end position="212"/>
    </location>
</feature>
<proteinExistence type="predicted"/>
<gene>
    <name evidence="2" type="ORF">AVDCRST_MAG79-1215</name>
</gene>
<feature type="non-terminal residue" evidence="2">
    <location>
        <position position="1"/>
    </location>
</feature>
<feature type="compositionally biased region" description="Basic residues" evidence="1">
    <location>
        <begin position="234"/>
        <end position="245"/>
    </location>
</feature>
<dbReference type="EMBL" id="CADCWC010000196">
    <property type="protein sequence ID" value="CAA9534366.1"/>
    <property type="molecule type" value="Genomic_DNA"/>
</dbReference>
<feature type="region of interest" description="Disordered" evidence="1">
    <location>
        <begin position="360"/>
        <end position="449"/>
    </location>
</feature>
<evidence type="ECO:0000313" key="2">
    <source>
        <dbReference type="EMBL" id="CAA9534366.1"/>
    </source>
</evidence>
<reference evidence="2" key="1">
    <citation type="submission" date="2020-02" db="EMBL/GenBank/DDBJ databases">
        <authorList>
            <person name="Meier V. D."/>
        </authorList>
    </citation>
    <scope>NUCLEOTIDE SEQUENCE</scope>
    <source>
        <strain evidence="2">AVDCRST_MAG79</strain>
    </source>
</reference>
<feature type="compositionally biased region" description="Basic residues" evidence="1">
    <location>
        <begin position="78"/>
        <end position="110"/>
    </location>
</feature>
<feature type="compositionally biased region" description="Basic residues" evidence="1">
    <location>
        <begin position="169"/>
        <end position="179"/>
    </location>
</feature>
<accession>A0A6J4TWV4</accession>
<evidence type="ECO:0000256" key="1">
    <source>
        <dbReference type="SAM" id="MobiDB-lite"/>
    </source>
</evidence>
<feature type="non-terminal residue" evidence="2">
    <location>
        <position position="509"/>
    </location>
</feature>
<feature type="compositionally biased region" description="Low complexity" evidence="1">
    <location>
        <begin position="128"/>
        <end position="140"/>
    </location>
</feature>
<organism evidence="2">
    <name type="scientific">uncultured Thermoleophilia bacterium</name>
    <dbReference type="NCBI Taxonomy" id="1497501"/>
    <lineage>
        <taxon>Bacteria</taxon>
        <taxon>Bacillati</taxon>
        <taxon>Actinomycetota</taxon>
        <taxon>Thermoleophilia</taxon>
        <taxon>environmental samples</taxon>
    </lineage>
</organism>
<sequence>DGHGSAYVPRRRRDRGGRQHDAQRRRARAPDGQVRARGVRLRSRPEGPRRDVGGGVRPRRAGQGSARRRGSGAPGRLQLRHVRPHRRPHERRSAHAARPRRDGRVRRPGRHGAADPQSRGPQPAGRGQPARAVPAQVRPAGGRRHDDARLQPAHPPAGAQLRESGRLGRQLRRRHRVRSSRLDHLRGDGRRAEPHEGGSAVPAPSRLLLLRAGRPRAGRSAADGAAPRDGAVRTRGRRRRPANRHRLPDRGPRVGPGCRVLPVPPQEPGEARGRWSAADPRRPRRPATGHAQRSDAGRRARRGVVRHRRAGPRVHRRQRPARCLQPGARQGRGAVQPARGLLVRRGLDLLRLHERRRRRERRRQLGRLPRGVRAGLGVPPAPAARRPAHPLVRVPGRRRARLPGQPDGDAARRPAALRGRRQHPLRRHASAAARPGSCQPAHRPVRGRRPVRVRRQHLQRVGARGRLLQPERPVALLQRLRGVRGDALGEPRRRHDVRRHGSLGAGTAL</sequence>
<feature type="compositionally biased region" description="Basic residues" evidence="1">
    <location>
        <begin position="418"/>
        <end position="429"/>
    </location>
</feature>
<feature type="compositionally biased region" description="Basic and acidic residues" evidence="1">
    <location>
        <begin position="180"/>
        <end position="196"/>
    </location>
</feature>